<evidence type="ECO:0000256" key="1">
    <source>
        <dbReference type="ARBA" id="ARBA00008210"/>
    </source>
</evidence>
<dbReference type="InterPro" id="IPR000864">
    <property type="entry name" value="Prot_inh_pot1"/>
</dbReference>
<dbReference type="ExpressionAtlas" id="A0A1Z5RKJ9">
    <property type="expression patterns" value="baseline"/>
</dbReference>
<organism evidence="4 5">
    <name type="scientific">Sorghum bicolor</name>
    <name type="common">Sorghum</name>
    <name type="synonym">Sorghum vulgare</name>
    <dbReference type="NCBI Taxonomy" id="4558"/>
    <lineage>
        <taxon>Eukaryota</taxon>
        <taxon>Viridiplantae</taxon>
        <taxon>Streptophyta</taxon>
        <taxon>Embryophyta</taxon>
        <taxon>Tracheophyta</taxon>
        <taxon>Spermatophyta</taxon>
        <taxon>Magnoliopsida</taxon>
        <taxon>Liliopsida</taxon>
        <taxon>Poales</taxon>
        <taxon>Poaceae</taxon>
        <taxon>PACMAD clade</taxon>
        <taxon>Panicoideae</taxon>
        <taxon>Andropogonodae</taxon>
        <taxon>Andropogoneae</taxon>
        <taxon>Sorghinae</taxon>
        <taxon>Sorghum</taxon>
    </lineage>
</organism>
<dbReference type="InParanoid" id="A0A1Z5RKJ9"/>
<protein>
    <submittedName>
        <fullName evidence="4">Uncharacterized protein</fullName>
    </submittedName>
</protein>
<dbReference type="GO" id="GO:0009611">
    <property type="term" value="P:response to wounding"/>
    <property type="evidence" value="ECO:0007669"/>
    <property type="project" value="InterPro"/>
</dbReference>
<evidence type="ECO:0000313" key="5">
    <source>
        <dbReference type="Proteomes" id="UP000000768"/>
    </source>
</evidence>
<evidence type="ECO:0000256" key="2">
    <source>
        <dbReference type="ARBA" id="ARBA00022690"/>
    </source>
</evidence>
<dbReference type="Pfam" id="PF00280">
    <property type="entry name" value="potato_inhibit"/>
    <property type="match status" value="1"/>
</dbReference>
<dbReference type="Gene3D" id="3.30.10.10">
    <property type="entry name" value="Trypsin Inhibitor V, subunit A"/>
    <property type="match status" value="1"/>
</dbReference>
<gene>
    <name evidence="4" type="ORF">SORBI_3004G022950</name>
</gene>
<dbReference type="SUPFAM" id="SSF54654">
    <property type="entry name" value="CI-2 family of serine protease inhibitors"/>
    <property type="match status" value="1"/>
</dbReference>
<dbReference type="AlphaFoldDB" id="A0A1Z5RKJ9"/>
<evidence type="ECO:0000256" key="3">
    <source>
        <dbReference type="ARBA" id="ARBA00022900"/>
    </source>
</evidence>
<dbReference type="InterPro" id="IPR036354">
    <property type="entry name" value="Prot_inh_pot1_sf"/>
</dbReference>
<keyword evidence="5" id="KW-1185">Reference proteome</keyword>
<sequence>MYIFRRCSRSAATGRSCVWMIKVHPAGGCDALPPGSNGGRHIRVFVNLDAADHHRRPDANRRLVCDRSDVAIEVIPTGTMVAPGYNAKRIRVFFDAATSLGPVVSIPVVG</sequence>
<dbReference type="EMBL" id="CM000763">
    <property type="protein sequence ID" value="OQU84262.1"/>
    <property type="molecule type" value="Genomic_DNA"/>
</dbReference>
<dbReference type="Proteomes" id="UP000000768">
    <property type="component" value="Chromosome 4"/>
</dbReference>
<reference evidence="4 5" key="1">
    <citation type="journal article" date="2009" name="Nature">
        <title>The Sorghum bicolor genome and the diversification of grasses.</title>
        <authorList>
            <person name="Paterson A.H."/>
            <person name="Bowers J.E."/>
            <person name="Bruggmann R."/>
            <person name="Dubchak I."/>
            <person name="Grimwood J."/>
            <person name="Gundlach H."/>
            <person name="Haberer G."/>
            <person name="Hellsten U."/>
            <person name="Mitros T."/>
            <person name="Poliakov A."/>
            <person name="Schmutz J."/>
            <person name="Spannagl M."/>
            <person name="Tang H."/>
            <person name="Wang X."/>
            <person name="Wicker T."/>
            <person name="Bharti A.K."/>
            <person name="Chapman J."/>
            <person name="Feltus F.A."/>
            <person name="Gowik U."/>
            <person name="Grigoriev I.V."/>
            <person name="Lyons E."/>
            <person name="Maher C.A."/>
            <person name="Martis M."/>
            <person name="Narechania A."/>
            <person name="Otillar R.P."/>
            <person name="Penning B.W."/>
            <person name="Salamov A.A."/>
            <person name="Wang Y."/>
            <person name="Zhang L."/>
            <person name="Carpita N.C."/>
            <person name="Freeling M."/>
            <person name="Gingle A.R."/>
            <person name="Hash C.T."/>
            <person name="Keller B."/>
            <person name="Klein P."/>
            <person name="Kresovich S."/>
            <person name="McCann M.C."/>
            <person name="Ming R."/>
            <person name="Peterson D.G."/>
            <person name="Mehboob-ur-Rahman"/>
            <person name="Ware D."/>
            <person name="Westhoff P."/>
            <person name="Mayer K.F."/>
            <person name="Messing J."/>
            <person name="Rokhsar D.S."/>
        </authorList>
    </citation>
    <scope>NUCLEOTIDE SEQUENCE [LARGE SCALE GENOMIC DNA]</scope>
    <source>
        <strain evidence="5">cv. BTx623</strain>
    </source>
</reference>
<dbReference type="PANTHER" id="PTHR33091">
    <property type="entry name" value="PROTEIN, PUTATIVE, EXPRESSED-RELATED"/>
    <property type="match status" value="1"/>
</dbReference>
<comment type="similarity">
    <text evidence="1">Belongs to the protease inhibitor I13 (potato type I serine protease inhibitor) family.</text>
</comment>
<accession>A0A1Z5RKJ9</accession>
<reference evidence="5" key="2">
    <citation type="journal article" date="2018" name="Plant J.">
        <title>The Sorghum bicolor reference genome: improved assembly, gene annotations, a transcriptome atlas, and signatures of genome organization.</title>
        <authorList>
            <person name="McCormick R.F."/>
            <person name="Truong S.K."/>
            <person name="Sreedasyam A."/>
            <person name="Jenkins J."/>
            <person name="Shu S."/>
            <person name="Sims D."/>
            <person name="Kennedy M."/>
            <person name="Amirebrahimi M."/>
            <person name="Weers B.D."/>
            <person name="McKinley B."/>
            <person name="Mattison A."/>
            <person name="Morishige D.T."/>
            <person name="Grimwood J."/>
            <person name="Schmutz J."/>
            <person name="Mullet J.E."/>
        </authorList>
    </citation>
    <scope>NUCLEOTIDE SEQUENCE [LARGE SCALE GENOMIC DNA]</scope>
    <source>
        <strain evidence="5">cv. BTx623</strain>
    </source>
</reference>
<name>A0A1Z5RKJ9_SORBI</name>
<evidence type="ECO:0000313" key="4">
    <source>
        <dbReference type="EMBL" id="OQU84262.1"/>
    </source>
</evidence>
<keyword evidence="3" id="KW-0722">Serine protease inhibitor</keyword>
<proteinExistence type="inferred from homology"/>
<keyword evidence="2" id="KW-0646">Protease inhibitor</keyword>
<dbReference type="PANTHER" id="PTHR33091:SF3">
    <property type="entry name" value="OS02G0123900 PROTEIN"/>
    <property type="match status" value="1"/>
</dbReference>
<dbReference type="GO" id="GO:0004867">
    <property type="term" value="F:serine-type endopeptidase inhibitor activity"/>
    <property type="evidence" value="ECO:0007669"/>
    <property type="project" value="UniProtKB-KW"/>
</dbReference>
<dbReference type="Gramene" id="OQU84262">
    <property type="protein sequence ID" value="OQU84262"/>
    <property type="gene ID" value="SORBI_3004G022950"/>
</dbReference>